<keyword evidence="4" id="KW-1185">Reference proteome</keyword>
<dbReference type="Proteomes" id="UP001479436">
    <property type="component" value="Unassembled WGS sequence"/>
</dbReference>
<comment type="caution">
    <text evidence="3">The sequence shown here is derived from an EMBL/GenBank/DDBJ whole genome shotgun (WGS) entry which is preliminary data.</text>
</comment>
<evidence type="ECO:0000313" key="3">
    <source>
        <dbReference type="EMBL" id="KAK9692931.1"/>
    </source>
</evidence>
<dbReference type="EMBL" id="JASJQH010008404">
    <property type="protein sequence ID" value="KAK9692931.1"/>
    <property type="molecule type" value="Genomic_DNA"/>
</dbReference>
<dbReference type="InterPro" id="IPR011990">
    <property type="entry name" value="TPR-like_helical_dom_sf"/>
</dbReference>
<dbReference type="PANTHER" id="PTHR15696">
    <property type="entry name" value="SMG-7 SUPPRESSOR WITH MORPHOLOGICAL EFFECT ON GENITALIA PROTEIN 7"/>
    <property type="match status" value="1"/>
</dbReference>
<reference evidence="3 4" key="1">
    <citation type="submission" date="2023-04" db="EMBL/GenBank/DDBJ databases">
        <title>Genome of Basidiobolus ranarum AG-B5.</title>
        <authorList>
            <person name="Stajich J.E."/>
            <person name="Carter-House D."/>
            <person name="Gryganskyi A."/>
        </authorList>
    </citation>
    <scope>NUCLEOTIDE SEQUENCE [LARGE SCALE GENOMIC DNA]</scope>
    <source>
        <strain evidence="3 4">AG-B5</strain>
    </source>
</reference>
<organism evidence="3 4">
    <name type="scientific">Basidiobolus ranarum</name>
    <dbReference type="NCBI Taxonomy" id="34480"/>
    <lineage>
        <taxon>Eukaryota</taxon>
        <taxon>Fungi</taxon>
        <taxon>Fungi incertae sedis</taxon>
        <taxon>Zoopagomycota</taxon>
        <taxon>Entomophthoromycotina</taxon>
        <taxon>Basidiobolomycetes</taxon>
        <taxon>Basidiobolales</taxon>
        <taxon>Basidiobolaceae</taxon>
        <taxon>Basidiobolus</taxon>
    </lineage>
</organism>
<sequence>PDNGNSHNQLAVIHTYSDDKLSAIYHYFRSLATIEPFPTSKDNVALLFNKALKSHFKHGDVEHCATNESLFDKFIFLHGLSFMKSSHISTVFEPTKLSFIINFQESIQSRDLSPDQILKLIVINIIGVHLCVGNVFHDKRTLTGDYNKRASISENHLFFFNIEVFIALLSACNKSWKTEYLEISLLTRRILPSLRIGMRWLLNSLHTYAPLIPQFSDEEAEIIEEFFQQWDEFLYHVEESVTRNDWRLDRSVLLKEDIEMRGFEPLQADHDVLLQDPAKITPLTELQNRMCEFVERRKQFSKFRLSKYWGAFFKSYWPLSCARFLNNQNVQESTTEEDVLSDKSSHKRRRINSDSSPSSSATRHRKSPELIVQRNCSLPKDIYKPLSDSPSSNGNDEQVAQATGNAFNVWDHFGCSPIFENRNFSSNSTEPHRSNEPLDPLDPGDPWVENIFPLLNEFPFDN</sequence>
<accession>A0ABR2VPV9</accession>
<protein>
    <recommendedName>
        <fullName evidence="2">DNA/RNA-binding domain-containing protein</fullName>
    </recommendedName>
</protein>
<feature type="region of interest" description="Disordered" evidence="1">
    <location>
        <begin position="332"/>
        <end position="370"/>
    </location>
</feature>
<name>A0ABR2VPV9_9FUNG</name>
<evidence type="ECO:0000259" key="2">
    <source>
        <dbReference type="Pfam" id="PF10373"/>
    </source>
</evidence>
<proteinExistence type="predicted"/>
<gene>
    <name evidence="3" type="ORF">K7432_014138</name>
</gene>
<dbReference type="InterPro" id="IPR018834">
    <property type="entry name" value="DNA/RNA-bd_Est1-type"/>
</dbReference>
<evidence type="ECO:0000313" key="4">
    <source>
        <dbReference type="Proteomes" id="UP001479436"/>
    </source>
</evidence>
<dbReference type="InterPro" id="IPR045153">
    <property type="entry name" value="Est1/Ebs1-like"/>
</dbReference>
<feature type="non-terminal residue" evidence="3">
    <location>
        <position position="1"/>
    </location>
</feature>
<feature type="domain" description="DNA/RNA-binding" evidence="2">
    <location>
        <begin position="1"/>
        <end position="269"/>
    </location>
</feature>
<dbReference type="SUPFAM" id="SSF48452">
    <property type="entry name" value="TPR-like"/>
    <property type="match status" value="1"/>
</dbReference>
<evidence type="ECO:0000256" key="1">
    <source>
        <dbReference type="SAM" id="MobiDB-lite"/>
    </source>
</evidence>
<dbReference type="PANTHER" id="PTHR15696:SF0">
    <property type="entry name" value="TELOMERASE-BINDING PROTEIN EST1A"/>
    <property type="match status" value="1"/>
</dbReference>
<dbReference type="Gene3D" id="1.25.40.10">
    <property type="entry name" value="Tetratricopeptide repeat domain"/>
    <property type="match status" value="1"/>
</dbReference>
<dbReference type="Pfam" id="PF10373">
    <property type="entry name" value="EST1_DNA_bind"/>
    <property type="match status" value="1"/>
</dbReference>